<dbReference type="Pfam" id="PF01075">
    <property type="entry name" value="Glyco_transf_9"/>
    <property type="match status" value="1"/>
</dbReference>
<dbReference type="EMBL" id="DTHB01000041">
    <property type="protein sequence ID" value="HGB14562.1"/>
    <property type="molecule type" value="Genomic_DNA"/>
</dbReference>
<dbReference type="GO" id="GO:0009244">
    <property type="term" value="P:lipopolysaccharide core region biosynthetic process"/>
    <property type="evidence" value="ECO:0007669"/>
    <property type="project" value="TreeGrafter"/>
</dbReference>
<evidence type="ECO:0000313" key="3">
    <source>
        <dbReference type="EMBL" id="HGB14562.1"/>
    </source>
</evidence>
<evidence type="ECO:0000256" key="1">
    <source>
        <dbReference type="ARBA" id="ARBA00022676"/>
    </source>
</evidence>
<dbReference type="PANTHER" id="PTHR30160">
    <property type="entry name" value="TETRAACYLDISACCHARIDE 4'-KINASE-RELATED"/>
    <property type="match status" value="1"/>
</dbReference>
<dbReference type="GO" id="GO:0005829">
    <property type="term" value="C:cytosol"/>
    <property type="evidence" value="ECO:0007669"/>
    <property type="project" value="TreeGrafter"/>
</dbReference>
<keyword evidence="2" id="KW-0808">Transferase</keyword>
<comment type="caution">
    <text evidence="3">The sequence shown here is derived from an EMBL/GenBank/DDBJ whole genome shotgun (WGS) entry which is preliminary data.</text>
</comment>
<dbReference type="AlphaFoldDB" id="A0A7C3SIN4"/>
<evidence type="ECO:0008006" key="4">
    <source>
        <dbReference type="Google" id="ProtNLM"/>
    </source>
</evidence>
<keyword evidence="1" id="KW-0328">Glycosyltransferase</keyword>
<dbReference type="SUPFAM" id="SSF53756">
    <property type="entry name" value="UDP-Glycosyltransferase/glycogen phosphorylase"/>
    <property type="match status" value="1"/>
</dbReference>
<protein>
    <recommendedName>
        <fullName evidence="4">Glycosyltransferase family 9 protein</fullName>
    </recommendedName>
</protein>
<proteinExistence type="predicted"/>
<gene>
    <name evidence="3" type="ORF">ENV62_04930</name>
</gene>
<dbReference type="InterPro" id="IPR002201">
    <property type="entry name" value="Glyco_trans_9"/>
</dbReference>
<dbReference type="InterPro" id="IPR051199">
    <property type="entry name" value="LPS_LOS_Heptosyltrfase"/>
</dbReference>
<accession>A0A7C3SIN4</accession>
<reference evidence="3" key="1">
    <citation type="journal article" date="2020" name="mSystems">
        <title>Genome- and Community-Level Interaction Insights into Carbon Utilization and Element Cycling Functions of Hydrothermarchaeota in Hydrothermal Sediment.</title>
        <authorList>
            <person name="Zhou Z."/>
            <person name="Liu Y."/>
            <person name="Xu W."/>
            <person name="Pan J."/>
            <person name="Luo Z.H."/>
            <person name="Li M."/>
        </authorList>
    </citation>
    <scope>NUCLEOTIDE SEQUENCE [LARGE SCALE GENOMIC DNA]</scope>
    <source>
        <strain evidence="3">SpSt-776</strain>
    </source>
</reference>
<organism evidence="3">
    <name type="scientific">Desulfobacca acetoxidans</name>
    <dbReference type="NCBI Taxonomy" id="60893"/>
    <lineage>
        <taxon>Bacteria</taxon>
        <taxon>Pseudomonadati</taxon>
        <taxon>Thermodesulfobacteriota</taxon>
        <taxon>Desulfobaccia</taxon>
        <taxon>Desulfobaccales</taxon>
        <taxon>Desulfobaccaceae</taxon>
        <taxon>Desulfobacca</taxon>
    </lineage>
</organism>
<dbReference type="Gene3D" id="3.40.50.2000">
    <property type="entry name" value="Glycogen Phosphorylase B"/>
    <property type="match status" value="1"/>
</dbReference>
<evidence type="ECO:0000256" key="2">
    <source>
        <dbReference type="ARBA" id="ARBA00022679"/>
    </source>
</evidence>
<name>A0A7C3SIN4_9BACT</name>
<sequence>MENFAELGQRLQETLQPLFILFGGPGDRERLQDLADRFPGDKLIAAGQATVLETAALLARCHVLLTLDIGPMHLAALVGTPMVALFSARQFSKMWEPHSHRVVILRTSIPPLDLHAKHQR</sequence>
<dbReference type="GO" id="GO:0008713">
    <property type="term" value="F:ADP-heptose-lipopolysaccharide heptosyltransferase activity"/>
    <property type="evidence" value="ECO:0007669"/>
    <property type="project" value="TreeGrafter"/>
</dbReference>